<dbReference type="Proteomes" id="UP000694005">
    <property type="component" value="Chromosome A03"/>
</dbReference>
<feature type="region of interest" description="Disordered" evidence="1">
    <location>
        <begin position="1"/>
        <end position="36"/>
    </location>
</feature>
<evidence type="ECO:0000313" key="3">
    <source>
        <dbReference type="EMBL" id="VDC82957.1"/>
    </source>
</evidence>
<feature type="region of interest" description="Disordered" evidence="1">
    <location>
        <begin position="54"/>
        <end position="82"/>
    </location>
</feature>
<protein>
    <submittedName>
        <fullName evidence="2">Uncharacterized protein</fullName>
    </submittedName>
</protein>
<dbReference type="Gramene" id="A03p51330.2_BraZ1">
    <property type="protein sequence ID" value="A03p51330.2_BraZ1.CDS"/>
    <property type="gene ID" value="A03g51330.2_BraZ1"/>
</dbReference>
<accession>A0A3P5ZRR8</accession>
<gene>
    <name evidence="3" type="ORF">BRAA03T14175Z</name>
    <name evidence="2" type="ORF">BRAPAZ1V2_A03P51330.2</name>
</gene>
<dbReference type="EMBL" id="LR031572">
    <property type="protein sequence ID" value="VDC82957.1"/>
    <property type="molecule type" value="Genomic_DNA"/>
</dbReference>
<dbReference type="EMBL" id="LS974619">
    <property type="protein sequence ID" value="CAG7883790.1"/>
    <property type="molecule type" value="Genomic_DNA"/>
</dbReference>
<dbReference type="AlphaFoldDB" id="A0A3P5ZRR8"/>
<evidence type="ECO:0000313" key="2">
    <source>
        <dbReference type="EMBL" id="CAG7883790.1"/>
    </source>
</evidence>
<organism evidence="3">
    <name type="scientific">Brassica campestris</name>
    <name type="common">Field mustard</name>
    <dbReference type="NCBI Taxonomy" id="3711"/>
    <lineage>
        <taxon>Eukaryota</taxon>
        <taxon>Viridiplantae</taxon>
        <taxon>Streptophyta</taxon>
        <taxon>Embryophyta</taxon>
        <taxon>Tracheophyta</taxon>
        <taxon>Spermatophyta</taxon>
        <taxon>Magnoliopsida</taxon>
        <taxon>eudicotyledons</taxon>
        <taxon>Gunneridae</taxon>
        <taxon>Pentapetalae</taxon>
        <taxon>rosids</taxon>
        <taxon>malvids</taxon>
        <taxon>Brassicales</taxon>
        <taxon>Brassicaceae</taxon>
        <taxon>Brassiceae</taxon>
        <taxon>Brassica</taxon>
    </lineage>
</organism>
<sequence length="151" mass="17010">MENNSKKKKKKEKPILSKEEKNAKKALKKKNQKERGYTGKLELHAIVGYKGKLELHTQPSKNTRGHREVTHLPKVTSSSSSLSEKVKSLRPIFVESRNQAANSAVDCSSIHRVAIVFHSNSSLVIEINRAVDNTYNNYQSPLVAFRAVDKN</sequence>
<name>A0A3P5ZRR8_BRACM</name>
<feature type="compositionally biased region" description="Basic residues" evidence="1">
    <location>
        <begin position="1"/>
        <end position="12"/>
    </location>
</feature>
<proteinExistence type="predicted"/>
<feature type="compositionally biased region" description="Basic and acidic residues" evidence="1">
    <location>
        <begin position="13"/>
        <end position="23"/>
    </location>
</feature>
<reference evidence="3" key="1">
    <citation type="submission" date="2018-11" db="EMBL/GenBank/DDBJ databases">
        <authorList>
            <consortium name="Genoscope - CEA"/>
            <person name="William W."/>
        </authorList>
    </citation>
    <scope>NUCLEOTIDE SEQUENCE</scope>
</reference>
<evidence type="ECO:0000256" key="1">
    <source>
        <dbReference type="SAM" id="MobiDB-lite"/>
    </source>
</evidence>